<dbReference type="Proteomes" id="UP000199029">
    <property type="component" value="Unassembled WGS sequence"/>
</dbReference>
<dbReference type="OrthoDB" id="837641at2"/>
<proteinExistence type="predicted"/>
<dbReference type="EMBL" id="FOXS01000008">
    <property type="protein sequence ID" value="SFQ78682.1"/>
    <property type="molecule type" value="Genomic_DNA"/>
</dbReference>
<reference evidence="2" key="1">
    <citation type="submission" date="2016-10" db="EMBL/GenBank/DDBJ databases">
        <authorList>
            <person name="Varghese N."/>
            <person name="Submissions S."/>
        </authorList>
    </citation>
    <scope>NUCLEOTIDE SEQUENCE [LARGE SCALE GENOMIC DNA]</scope>
    <source>
        <strain evidence="2">OR362-8,ATCC BAA-1266,JCM 13504</strain>
    </source>
</reference>
<sequence>MVCPTAGRRATVLYLRSGTGVFAHRSAFAGERLYYDSQLENKRSRGLSNYFGVDRAWEAQMRKGRKLYYRGQPTKWHERLLKLERQTEATAPVLLRMLNGY</sequence>
<accession>A0A1I6BCI0</accession>
<dbReference type="RefSeq" id="WP_092678234.1">
    <property type="nucleotide sequence ID" value="NZ_FOXS01000008.1"/>
</dbReference>
<keyword evidence="2" id="KW-1185">Reference proteome</keyword>
<name>A0A1I6BCI0_HYMAR</name>
<evidence type="ECO:0000313" key="1">
    <source>
        <dbReference type="EMBL" id="SFQ78682.1"/>
    </source>
</evidence>
<protein>
    <submittedName>
        <fullName evidence="1">Uncharacterized protein</fullName>
    </submittedName>
</protein>
<evidence type="ECO:0000313" key="2">
    <source>
        <dbReference type="Proteomes" id="UP000199029"/>
    </source>
</evidence>
<gene>
    <name evidence="1" type="ORF">SAMN04515668_4351</name>
</gene>
<dbReference type="AlphaFoldDB" id="A0A1I6BCI0"/>
<organism evidence="1 2">
    <name type="scientific">Hymenobacter arizonensis</name>
    <name type="common">Siccationidurans arizonensis</name>
    <dbReference type="NCBI Taxonomy" id="1227077"/>
    <lineage>
        <taxon>Bacteria</taxon>
        <taxon>Pseudomonadati</taxon>
        <taxon>Bacteroidota</taxon>
        <taxon>Cytophagia</taxon>
        <taxon>Cytophagales</taxon>
        <taxon>Hymenobacteraceae</taxon>
        <taxon>Hymenobacter</taxon>
    </lineage>
</organism>